<gene>
    <name evidence="2" type="ORF">ABIC20_005666</name>
    <name evidence="3" type="ORF">ABIC20_005864</name>
</gene>
<dbReference type="EMBL" id="JBEPNW010000002">
    <property type="protein sequence ID" value="MET3868555.1"/>
    <property type="molecule type" value="Genomic_DNA"/>
</dbReference>
<keyword evidence="1" id="KW-0732">Signal</keyword>
<dbReference type="RefSeq" id="WP_209650400.1">
    <property type="nucleotide sequence ID" value="NZ_JBEPNV010000001.1"/>
</dbReference>
<evidence type="ECO:0000313" key="4">
    <source>
        <dbReference type="Proteomes" id="UP001549119"/>
    </source>
</evidence>
<name>A0ABV2NPA4_9HYPH</name>
<dbReference type="EMBL" id="JBEPNW010000002">
    <property type="protein sequence ID" value="MET3868357.1"/>
    <property type="molecule type" value="Genomic_DNA"/>
</dbReference>
<evidence type="ECO:0000256" key="1">
    <source>
        <dbReference type="SAM" id="SignalP"/>
    </source>
</evidence>
<proteinExistence type="predicted"/>
<keyword evidence="4" id="KW-1185">Reference proteome</keyword>
<accession>A0ABV2NPA4</accession>
<protein>
    <submittedName>
        <fullName evidence="2">Uncharacterized protein</fullName>
    </submittedName>
</protein>
<evidence type="ECO:0000313" key="2">
    <source>
        <dbReference type="EMBL" id="MET3868357.1"/>
    </source>
</evidence>
<sequence length="77" mass="8055">MRARILAALLAVLVSGAPAAATARPRIPHLPPRPSAASLLAAAPIAPNGLLIHDAGRLRTLELDEIAPLRLRLSIPF</sequence>
<evidence type="ECO:0000313" key="3">
    <source>
        <dbReference type="EMBL" id="MET3868555.1"/>
    </source>
</evidence>
<comment type="caution">
    <text evidence="2">The sequence shown here is derived from an EMBL/GenBank/DDBJ whole genome shotgun (WGS) entry which is preliminary data.</text>
</comment>
<organism evidence="2 4">
    <name type="scientific">Methylobacterium radiotolerans</name>
    <dbReference type="NCBI Taxonomy" id="31998"/>
    <lineage>
        <taxon>Bacteria</taxon>
        <taxon>Pseudomonadati</taxon>
        <taxon>Pseudomonadota</taxon>
        <taxon>Alphaproteobacteria</taxon>
        <taxon>Hyphomicrobiales</taxon>
        <taxon>Methylobacteriaceae</taxon>
        <taxon>Methylobacterium</taxon>
    </lineage>
</organism>
<feature type="chain" id="PRO_5045032853" evidence="1">
    <location>
        <begin position="24"/>
        <end position="77"/>
    </location>
</feature>
<feature type="signal peptide" evidence="1">
    <location>
        <begin position="1"/>
        <end position="23"/>
    </location>
</feature>
<reference evidence="2 4" key="1">
    <citation type="submission" date="2024-06" db="EMBL/GenBank/DDBJ databases">
        <title>Genomics of switchgrass bacterial isolates.</title>
        <authorList>
            <person name="Shade A."/>
        </authorList>
    </citation>
    <scope>NUCLEOTIDE SEQUENCE [LARGE SCALE GENOMIC DNA]</scope>
    <source>
        <strain evidence="2 4">PvP084</strain>
    </source>
</reference>
<dbReference type="Proteomes" id="UP001549119">
    <property type="component" value="Unassembled WGS sequence"/>
</dbReference>